<proteinExistence type="predicted"/>
<organism evidence="6 7">
    <name type="scientific">Marinobacter mobilis</name>
    <dbReference type="NCBI Taxonomy" id="488533"/>
    <lineage>
        <taxon>Bacteria</taxon>
        <taxon>Pseudomonadati</taxon>
        <taxon>Pseudomonadota</taxon>
        <taxon>Gammaproteobacteria</taxon>
        <taxon>Pseudomonadales</taxon>
        <taxon>Marinobacteraceae</taxon>
        <taxon>Marinobacter</taxon>
    </lineage>
</organism>
<dbReference type="PANTHER" id="PTHR44688">
    <property type="entry name" value="DNA-BINDING TRANSCRIPTIONAL ACTIVATOR DEVR_DOSR"/>
    <property type="match status" value="1"/>
</dbReference>
<dbReference type="GO" id="GO:0006355">
    <property type="term" value="P:regulation of DNA-templated transcription"/>
    <property type="evidence" value="ECO:0007669"/>
    <property type="project" value="InterPro"/>
</dbReference>
<dbReference type="InterPro" id="IPR016032">
    <property type="entry name" value="Sig_transdc_resp-reg_C-effctor"/>
</dbReference>
<dbReference type="CDD" id="cd06170">
    <property type="entry name" value="LuxR_C_like"/>
    <property type="match status" value="1"/>
</dbReference>
<evidence type="ECO:0000256" key="3">
    <source>
        <dbReference type="ARBA" id="ARBA00023163"/>
    </source>
</evidence>
<dbReference type="Pfam" id="PF17874">
    <property type="entry name" value="TPR_MalT"/>
    <property type="match status" value="1"/>
</dbReference>
<name>A0A1H2THF4_9GAMM</name>
<dbReference type="RefSeq" id="WP_091811784.1">
    <property type="nucleotide sequence ID" value="NZ_FNNE01000002.1"/>
</dbReference>
<dbReference type="InterPro" id="IPR041617">
    <property type="entry name" value="TPR_MalT"/>
</dbReference>
<dbReference type="InterPro" id="IPR011990">
    <property type="entry name" value="TPR-like_helical_dom_sf"/>
</dbReference>
<dbReference type="SUPFAM" id="SSF46894">
    <property type="entry name" value="C-terminal effector domain of the bipartite response regulators"/>
    <property type="match status" value="1"/>
</dbReference>
<dbReference type="Proteomes" id="UP000199675">
    <property type="component" value="Unassembled WGS sequence"/>
</dbReference>
<keyword evidence="7" id="KW-1185">Reference proteome</keyword>
<evidence type="ECO:0000313" key="7">
    <source>
        <dbReference type="Proteomes" id="UP000199675"/>
    </source>
</evidence>
<dbReference type="Gene3D" id="1.10.10.10">
    <property type="entry name" value="Winged helix-like DNA-binding domain superfamily/Winged helix DNA-binding domain"/>
    <property type="match status" value="1"/>
</dbReference>
<dbReference type="OrthoDB" id="561214at2"/>
<dbReference type="PANTHER" id="PTHR44688:SF16">
    <property type="entry name" value="DNA-BINDING TRANSCRIPTIONAL ACTIVATOR DEVR_DOSR"/>
    <property type="match status" value="1"/>
</dbReference>
<dbReference type="Gene3D" id="1.25.40.10">
    <property type="entry name" value="Tetratricopeptide repeat domain"/>
    <property type="match status" value="1"/>
</dbReference>
<dbReference type="InterPro" id="IPR036388">
    <property type="entry name" value="WH-like_DNA-bd_sf"/>
</dbReference>
<evidence type="ECO:0000256" key="2">
    <source>
        <dbReference type="ARBA" id="ARBA00023125"/>
    </source>
</evidence>
<dbReference type="SUPFAM" id="SSF52540">
    <property type="entry name" value="P-loop containing nucleoside triphosphate hydrolases"/>
    <property type="match status" value="1"/>
</dbReference>
<dbReference type="STRING" id="488533.SAMN04487960_102443"/>
<dbReference type="Pfam" id="PF00196">
    <property type="entry name" value="GerE"/>
    <property type="match status" value="1"/>
</dbReference>
<dbReference type="PROSITE" id="PS00622">
    <property type="entry name" value="HTH_LUXR_1"/>
    <property type="match status" value="1"/>
</dbReference>
<dbReference type="GO" id="GO:0003677">
    <property type="term" value="F:DNA binding"/>
    <property type="evidence" value="ECO:0007669"/>
    <property type="project" value="UniProtKB-KW"/>
</dbReference>
<dbReference type="InterPro" id="IPR000792">
    <property type="entry name" value="Tscrpt_reg_LuxR_C"/>
</dbReference>
<protein>
    <submittedName>
        <fullName evidence="6">LuxR family transcriptional regulator, maltose regulon positive regulatory protein</fullName>
    </submittedName>
</protein>
<dbReference type="PRINTS" id="PR00038">
    <property type="entry name" value="HTHLUXR"/>
</dbReference>
<dbReference type="SMART" id="SM00421">
    <property type="entry name" value="HTH_LUXR"/>
    <property type="match status" value="1"/>
</dbReference>
<keyword evidence="3" id="KW-0804">Transcription</keyword>
<gene>
    <name evidence="6" type="ORF">SAMN04487960_102443</name>
</gene>
<dbReference type="PROSITE" id="PS50043">
    <property type="entry name" value="HTH_LUXR_2"/>
    <property type="match status" value="1"/>
</dbReference>
<dbReference type="EMBL" id="FNNE01000002">
    <property type="protein sequence ID" value="SDW43278.1"/>
    <property type="molecule type" value="Genomic_DNA"/>
</dbReference>
<keyword evidence="1" id="KW-0805">Transcription regulation</keyword>
<dbReference type="SUPFAM" id="SSF48452">
    <property type="entry name" value="TPR-like"/>
    <property type="match status" value="1"/>
</dbReference>
<evidence type="ECO:0000256" key="4">
    <source>
        <dbReference type="SAM" id="MobiDB-lite"/>
    </source>
</evidence>
<evidence type="ECO:0000313" key="6">
    <source>
        <dbReference type="EMBL" id="SDW43278.1"/>
    </source>
</evidence>
<dbReference type="AlphaFoldDB" id="A0A1H2THF4"/>
<reference evidence="6 7" key="1">
    <citation type="submission" date="2016-10" db="EMBL/GenBank/DDBJ databases">
        <authorList>
            <person name="de Groot N.N."/>
        </authorList>
    </citation>
    <scope>NUCLEOTIDE SEQUENCE [LARGE SCALE GENOMIC DNA]</scope>
    <source>
        <strain evidence="6 7">CGMCC 1.7059</strain>
    </source>
</reference>
<sequence length="899" mass="99058">MKAFDSNAAANDEGQVSRDDRGSGELIWELVRHRVQPAQLSQNHYRRPELTQKLASTLKPGAILHLEAPAGYGKSGELRAALATLSPAPANIRWLSLNEQDNDPLRLYALLAVALTDRIDSRMSSLERRGQVFADALELLLSTTTFDQSTILVLDGVDLVCSQPALVVMKHLLRHQPKNLTLVLISKKSLPFETHSFELEGRFTRITAESLEFSREETTEFFRPALERGLLTQVAIEHLYSLTEGWITPLALYLRELESQGAGRVPVQESRSVVAFLRSLVQEQMSPAQVRSLAIMAELEVMNDELFLAIADGQCDRQFLPSVAVAQGLPVRCIPNRGHWYRMVPLVREWLLASPMLGREARATLACEWFYEHGQYGEALRYALICHDPERAGRIAAKGSEALLVGQDTASLLSLAQSLPSELIDGSPRLRVVYSWVHAFGGQFAEARALLDGIPDSSRQALRGRLAASRVFLLSGEGHVQKALAEAEAALDEPDLTPHGRLITLLVKSSALCALGKSAAAREAHRDAAKLARQSGDAGAELLAVYAHSKIELSKGALKHAENLLRTGLDAAASEPVRPPRAGESRLMLNLALVLWHQGRLAEANHLLIRFVRQAEKGRDLVLLVALSLRTLSAKVQGRLEEAFSWIGQAERVMQAWHVDEVVYEPVLEALKISCWLAQGQTDSAAQAMARLKPYREQHRILELFPMMPGLLDTLEVRLALANDQIEEARTLLDSKAFPDDHDTPFGHRLHGGLLKALVLFRQGSSGKAFELVAKLVDQAGAEHYVSPFLELRSEIRDLVVQVLAGMGRSPFTDTLRTLYGVEASAGEGGRGVELPEPISDREFGVLELIAMGLSNQSIADKLHISLHTVKTHARRINAKLGVRSRTQAIVRARELGLL</sequence>
<keyword evidence="2" id="KW-0238">DNA-binding</keyword>
<dbReference type="InterPro" id="IPR027417">
    <property type="entry name" value="P-loop_NTPase"/>
</dbReference>
<evidence type="ECO:0000256" key="1">
    <source>
        <dbReference type="ARBA" id="ARBA00023015"/>
    </source>
</evidence>
<evidence type="ECO:0000259" key="5">
    <source>
        <dbReference type="PROSITE" id="PS50043"/>
    </source>
</evidence>
<accession>A0A1H2THF4</accession>
<feature type="region of interest" description="Disordered" evidence="4">
    <location>
        <begin position="1"/>
        <end position="20"/>
    </location>
</feature>
<feature type="domain" description="HTH luxR-type" evidence="5">
    <location>
        <begin position="832"/>
        <end position="897"/>
    </location>
</feature>